<dbReference type="Pfam" id="PF01464">
    <property type="entry name" value="SLT"/>
    <property type="match status" value="1"/>
</dbReference>
<keyword evidence="5" id="KW-1185">Reference proteome</keyword>
<dbReference type="RefSeq" id="WP_284259530.1">
    <property type="nucleotide sequence ID" value="NZ_BSOS01000094.1"/>
</dbReference>
<dbReference type="Proteomes" id="UP001156641">
    <property type="component" value="Unassembled WGS sequence"/>
</dbReference>
<dbReference type="PANTHER" id="PTHR37423:SF2">
    <property type="entry name" value="MEMBRANE-BOUND LYTIC MUREIN TRANSGLYCOSYLASE C"/>
    <property type="match status" value="1"/>
</dbReference>
<comment type="similarity">
    <text evidence="1">Belongs to the transglycosylase Slt family.</text>
</comment>
<dbReference type="InterPro" id="IPR008258">
    <property type="entry name" value="Transglycosylase_SLT_dom_1"/>
</dbReference>
<dbReference type="PANTHER" id="PTHR37423">
    <property type="entry name" value="SOLUBLE LYTIC MUREIN TRANSGLYCOSYLASE-RELATED"/>
    <property type="match status" value="1"/>
</dbReference>
<evidence type="ECO:0000259" key="3">
    <source>
        <dbReference type="Pfam" id="PF01464"/>
    </source>
</evidence>
<reference evidence="5" key="1">
    <citation type="journal article" date="2019" name="Int. J. Syst. Evol. Microbiol.">
        <title>The Global Catalogue of Microorganisms (GCM) 10K type strain sequencing project: providing services to taxonomists for standard genome sequencing and annotation.</title>
        <authorList>
            <consortium name="The Broad Institute Genomics Platform"/>
            <consortium name="The Broad Institute Genome Sequencing Center for Infectious Disease"/>
            <person name="Wu L."/>
            <person name="Ma J."/>
        </authorList>
    </citation>
    <scope>NUCLEOTIDE SEQUENCE [LARGE SCALE GENOMIC DNA]</scope>
    <source>
        <strain evidence="5">NBRC 112502</strain>
    </source>
</reference>
<evidence type="ECO:0000256" key="1">
    <source>
        <dbReference type="ARBA" id="ARBA00007734"/>
    </source>
</evidence>
<organism evidence="4 5">
    <name type="scientific">Acidocella aquatica</name>
    <dbReference type="NCBI Taxonomy" id="1922313"/>
    <lineage>
        <taxon>Bacteria</taxon>
        <taxon>Pseudomonadati</taxon>
        <taxon>Pseudomonadota</taxon>
        <taxon>Alphaproteobacteria</taxon>
        <taxon>Acetobacterales</taxon>
        <taxon>Acidocellaceae</taxon>
        <taxon>Acidocella</taxon>
    </lineage>
</organism>
<dbReference type="CDD" id="cd00254">
    <property type="entry name" value="LT-like"/>
    <property type="match status" value="1"/>
</dbReference>
<accession>A0ABQ6A882</accession>
<name>A0ABQ6A882_9PROT</name>
<dbReference type="SUPFAM" id="SSF53955">
    <property type="entry name" value="Lysozyme-like"/>
    <property type="match status" value="1"/>
</dbReference>
<evidence type="ECO:0000256" key="2">
    <source>
        <dbReference type="ARBA" id="ARBA00009387"/>
    </source>
</evidence>
<dbReference type="EMBL" id="BSOS01000094">
    <property type="protein sequence ID" value="GLR68680.1"/>
    <property type="molecule type" value="Genomic_DNA"/>
</dbReference>
<sequence length="272" mass="29205">MMRVLGMKRANSQAGEKRERWRNIRPVPVLMLAIGALLVSAPVSSVAQTPPPVSGAEANSAPDPFAAFIGEASQRFNVPTLWLRAVMQVESAGYAQAKSPRGAMGLMQIMPDTYAQLRQEYGLGADPFDPHDNIMAGAAYLREMYDLYGAPGFLAAYNAGPGRYDDHLVTGQPLPEETQFYLSRLEPLIGGVQVGRIIGTPDPLTWMNAPLFIGGNTNAEIYVNPRSNKVAFYVAAHVPVPSFTGATNANVAALFSQSEGLFVSVTHGGLPQ</sequence>
<protein>
    <submittedName>
        <fullName evidence="4">Transglycosylase</fullName>
    </submittedName>
</protein>
<dbReference type="InterPro" id="IPR023346">
    <property type="entry name" value="Lysozyme-like_dom_sf"/>
</dbReference>
<gene>
    <name evidence="4" type="ORF">GCM10010909_33620</name>
</gene>
<dbReference type="Gene3D" id="1.10.530.10">
    <property type="match status" value="1"/>
</dbReference>
<feature type="domain" description="Transglycosylase SLT" evidence="3">
    <location>
        <begin position="69"/>
        <end position="165"/>
    </location>
</feature>
<comment type="similarity">
    <text evidence="2">Belongs to the virb1 family.</text>
</comment>
<comment type="caution">
    <text evidence="4">The sequence shown here is derived from an EMBL/GenBank/DDBJ whole genome shotgun (WGS) entry which is preliminary data.</text>
</comment>
<evidence type="ECO:0000313" key="5">
    <source>
        <dbReference type="Proteomes" id="UP001156641"/>
    </source>
</evidence>
<evidence type="ECO:0000313" key="4">
    <source>
        <dbReference type="EMBL" id="GLR68680.1"/>
    </source>
</evidence>
<proteinExistence type="inferred from homology"/>